<organism evidence="2">
    <name type="scientific">Anguilla anguilla</name>
    <name type="common">European freshwater eel</name>
    <name type="synonym">Muraena anguilla</name>
    <dbReference type="NCBI Taxonomy" id="7936"/>
    <lineage>
        <taxon>Eukaryota</taxon>
        <taxon>Metazoa</taxon>
        <taxon>Chordata</taxon>
        <taxon>Craniata</taxon>
        <taxon>Vertebrata</taxon>
        <taxon>Euteleostomi</taxon>
        <taxon>Actinopterygii</taxon>
        <taxon>Neopterygii</taxon>
        <taxon>Teleostei</taxon>
        <taxon>Anguilliformes</taxon>
        <taxon>Anguillidae</taxon>
        <taxon>Anguilla</taxon>
    </lineage>
</organism>
<reference evidence="2" key="2">
    <citation type="journal article" date="2015" name="Fish Shellfish Immunol.">
        <title>Early steps in the European eel (Anguilla anguilla)-Vibrio vulnificus interaction in the gills: Role of the RtxA13 toxin.</title>
        <authorList>
            <person name="Callol A."/>
            <person name="Pajuelo D."/>
            <person name="Ebbesson L."/>
            <person name="Teles M."/>
            <person name="MacKenzie S."/>
            <person name="Amaro C."/>
        </authorList>
    </citation>
    <scope>NUCLEOTIDE SEQUENCE</scope>
</reference>
<dbReference type="AlphaFoldDB" id="A0A0E9VM03"/>
<protein>
    <submittedName>
        <fullName evidence="2">Uncharacterized protein</fullName>
    </submittedName>
</protein>
<name>A0A0E9VM03_ANGAN</name>
<sequence>MQKRQLAKGLNTSNINNIINPYTRNHGKGSELP</sequence>
<evidence type="ECO:0000256" key="1">
    <source>
        <dbReference type="SAM" id="MobiDB-lite"/>
    </source>
</evidence>
<feature type="compositionally biased region" description="Polar residues" evidence="1">
    <location>
        <begin position="10"/>
        <end position="23"/>
    </location>
</feature>
<feature type="region of interest" description="Disordered" evidence="1">
    <location>
        <begin position="1"/>
        <end position="33"/>
    </location>
</feature>
<dbReference type="EMBL" id="GBXM01030349">
    <property type="protein sequence ID" value="JAH78228.1"/>
    <property type="molecule type" value="Transcribed_RNA"/>
</dbReference>
<reference evidence="2" key="1">
    <citation type="submission" date="2014-11" db="EMBL/GenBank/DDBJ databases">
        <authorList>
            <person name="Amaro Gonzalez C."/>
        </authorList>
    </citation>
    <scope>NUCLEOTIDE SEQUENCE</scope>
</reference>
<proteinExistence type="predicted"/>
<accession>A0A0E9VM03</accession>
<evidence type="ECO:0000313" key="2">
    <source>
        <dbReference type="EMBL" id="JAH78228.1"/>
    </source>
</evidence>